<protein>
    <recommendedName>
        <fullName evidence="2">Phosphorylase b kinase regulatory subunit</fullName>
    </recommendedName>
</protein>
<dbReference type="STRING" id="6412.T1F3D6"/>
<feature type="region of interest" description="Disordered" evidence="3">
    <location>
        <begin position="643"/>
        <end position="669"/>
    </location>
</feature>
<sequence length="1282" mass="144352">MNQTYNNINHNNTNHNNINHNNINHNNHNNINHNNINHNTINHNNTNYDNNNNNQMVKSESEIVESPTASIRGISVLFGSFGRRKNSSRAKKMPLSKIYEKVFNLFIKNQDPVTGLIPQPNNQEIASAHDNVYAALTLWSLAISISKNSNLSSNHKKLPADLLKMSKKMMLSVLAGFEAQVKQKDEAYSKHFPGVDPFVHLDLTTGRPMENSGSSLINQLECGPTKIETVAFFLLVLAQMQAAADTDVDSIHDQIKFDDTSMRVSTLFMIKAVLYSFTILNSSKQKFGQYSVEAFHYEAIQAKLMLKHLVGKVISLKWFNPNAAGLTSFPFFAVTKQDVKEVIEKSFFEKQYKDEDASSKVSADFNKDKFEVYTYLCLSLLFSDDQPAAFLHKTYLDHFMNMAVDNFYKVFEESTGSDNSFSYVTCQSLNIIISLISNRYLEAKHIDSLNLSNLLVESKEKYQKNKEIQGYCVTDKEQKYTDAAEEAQDSVAALFRTCDMKEELKSLATTSQTDGSNYRRRELLYKRSPSNVIYTGQLYSIRNIHLIFIPRVGENPSIPSDLNRLFKKLQSGLVGGVRVKLTKMPRSPDSFLVSNLDLLAGSKREGSKEFLSVISSLSDFSYDNAKNVSNWSSGNVSSVPTADVAISSTSPPPLNLTSSTQSSPTDDQSQAVKMKFFNNEVKQVENETKNSLNSGIDQLLKQRLVTLANTTATGTDADAAINDGKTASSPDKKISPVDGAGNPANTTLTSQITSALTNAISSQRTNEQVQSVAQPTNVVPVVPEGGKKFSESAVTTASSFSRYAVSSHSTESFNNLLRSMDYQDDLKHKWLRIDVNWLPEQIIDFVITNTDINESTFPTEEECVHLLKLFDSSNNYMERAHILHKLYYSRGINWHPNLEDSGLNMTVRDALTEMYRMSGVWQIWWMVRFCGGAIGVHLNNLSVAVSDILTRRHKQLIVGCASNNKIVIAKPYRDLDIKSIINIVSRNNPFMICLIQEIIVYVWMIYQYNSVVVDQLVCIDVQALYQAMITDLCIRFDCNEVMASIYMGCLSPFELKCYIEATLKGTEITKAIDIFELGQNLTTQKDSGFLEHIDTYTQKGVWMRRRSVDGTLMRLPDEFIENVWDLLRVCKGLSFDGHLIKPETTDRYGKYNLNFTAVLYATLHFIKPPEYLQLLIEATYLLSSLAKNKRIKMNVKKVINVNEIVVVAVNLFLRQQNADRMKTCCTPSKNIRKPSVPVDSACKTRGGVCYHFYDSSPTGDFGTMAYFTDAILALHTEVGRNI</sequence>
<evidence type="ECO:0000313" key="5">
    <source>
        <dbReference type="EMBL" id="ESO07408.1"/>
    </source>
</evidence>
<dbReference type="Proteomes" id="UP000015101">
    <property type="component" value="Unassembled WGS sequence"/>
</dbReference>
<dbReference type="OrthoDB" id="5971574at2759"/>
<proteinExistence type="inferred from homology"/>
<dbReference type="EMBL" id="KB096222">
    <property type="protein sequence ID" value="ESO07408.1"/>
    <property type="molecule type" value="Genomic_DNA"/>
</dbReference>
<evidence type="ECO:0000256" key="2">
    <source>
        <dbReference type="RuleBase" id="RU364123"/>
    </source>
</evidence>
<accession>T1F3D6</accession>
<dbReference type="EnsemblMetazoa" id="HelroT170742">
    <property type="protein sequence ID" value="HelroP170742"/>
    <property type="gene ID" value="HelroG170742"/>
</dbReference>
<gene>
    <name evidence="6" type="primary">20203335</name>
    <name evidence="5" type="ORF">HELRODRAFT_170742</name>
</gene>
<keyword evidence="2" id="KW-0321">Glycogen metabolism</keyword>
<dbReference type="RefSeq" id="XP_009014786.1">
    <property type="nucleotide sequence ID" value="XM_009016538.1"/>
</dbReference>
<keyword evidence="2" id="KW-1003">Cell membrane</keyword>
<dbReference type="EMBL" id="AMQM01003669">
    <property type="status" value="NOT_ANNOTATED_CDS"/>
    <property type="molecule type" value="Genomic_DNA"/>
</dbReference>
<keyword evidence="1 2" id="KW-0119">Carbohydrate metabolism</keyword>
<feature type="region of interest" description="Disordered" evidence="3">
    <location>
        <begin position="721"/>
        <end position="744"/>
    </location>
</feature>
<comment type="pathway">
    <text evidence="2">Glycan biosynthesis; glycogen metabolism.</text>
</comment>
<dbReference type="PANTHER" id="PTHR10749">
    <property type="entry name" value="PHOSPHORYLASE B KINASE REGULATORY SUBUNIT"/>
    <property type="match status" value="1"/>
</dbReference>
<evidence type="ECO:0000256" key="3">
    <source>
        <dbReference type="SAM" id="MobiDB-lite"/>
    </source>
</evidence>
<dbReference type="InParanoid" id="T1F3D6"/>
<dbReference type="HOGENOM" id="CLU_263020_0_0_1"/>
<reference evidence="7" key="1">
    <citation type="submission" date="2012-12" db="EMBL/GenBank/DDBJ databases">
        <authorList>
            <person name="Hellsten U."/>
            <person name="Grimwood J."/>
            <person name="Chapman J.A."/>
            <person name="Shapiro H."/>
            <person name="Aerts A."/>
            <person name="Otillar R.P."/>
            <person name="Terry A.Y."/>
            <person name="Boore J.L."/>
            <person name="Simakov O."/>
            <person name="Marletaz F."/>
            <person name="Cho S.-J."/>
            <person name="Edsinger-Gonzales E."/>
            <person name="Havlak P."/>
            <person name="Kuo D.-H."/>
            <person name="Larsson T."/>
            <person name="Lv J."/>
            <person name="Arendt D."/>
            <person name="Savage R."/>
            <person name="Osoegawa K."/>
            <person name="de Jong P."/>
            <person name="Lindberg D.R."/>
            <person name="Seaver E.C."/>
            <person name="Weisblat D.A."/>
            <person name="Putnam N.H."/>
            <person name="Grigoriev I.V."/>
            <person name="Rokhsar D.S."/>
        </authorList>
    </citation>
    <scope>NUCLEOTIDE SEQUENCE</scope>
</reference>
<name>T1F3D6_HELRO</name>
<dbReference type="PANTHER" id="PTHR10749:SF7">
    <property type="entry name" value="PHOSPHORYLASE B KINASE REGULATORY SUBUNIT ALPHA-RELATED"/>
    <property type="match status" value="1"/>
</dbReference>
<keyword evidence="2" id="KW-0636">Prenylation</keyword>
<dbReference type="UniPathway" id="UPA00163"/>
<reference evidence="5 7" key="2">
    <citation type="journal article" date="2013" name="Nature">
        <title>Insights into bilaterian evolution from three spiralian genomes.</title>
        <authorList>
            <person name="Simakov O."/>
            <person name="Marletaz F."/>
            <person name="Cho S.J."/>
            <person name="Edsinger-Gonzales E."/>
            <person name="Havlak P."/>
            <person name="Hellsten U."/>
            <person name="Kuo D.H."/>
            <person name="Larsson T."/>
            <person name="Lv J."/>
            <person name="Arendt D."/>
            <person name="Savage R."/>
            <person name="Osoegawa K."/>
            <person name="de Jong P."/>
            <person name="Grimwood J."/>
            <person name="Chapman J.A."/>
            <person name="Shapiro H."/>
            <person name="Aerts A."/>
            <person name="Otillar R.P."/>
            <person name="Terry A.Y."/>
            <person name="Boore J.L."/>
            <person name="Grigoriev I.V."/>
            <person name="Lindberg D.R."/>
            <person name="Seaver E.C."/>
            <person name="Weisblat D.A."/>
            <person name="Putnam N.H."/>
            <person name="Rokhsar D.S."/>
        </authorList>
    </citation>
    <scope>NUCLEOTIDE SEQUENCE</scope>
</reference>
<dbReference type="GO" id="GO:0005886">
    <property type="term" value="C:plasma membrane"/>
    <property type="evidence" value="ECO:0007669"/>
    <property type="project" value="UniProtKB-SubCell"/>
</dbReference>
<organism evidence="6 7">
    <name type="scientific">Helobdella robusta</name>
    <name type="common">Californian leech</name>
    <dbReference type="NCBI Taxonomy" id="6412"/>
    <lineage>
        <taxon>Eukaryota</taxon>
        <taxon>Metazoa</taxon>
        <taxon>Spiralia</taxon>
        <taxon>Lophotrochozoa</taxon>
        <taxon>Annelida</taxon>
        <taxon>Clitellata</taxon>
        <taxon>Hirudinea</taxon>
        <taxon>Rhynchobdellida</taxon>
        <taxon>Glossiphoniidae</taxon>
        <taxon>Helobdella</taxon>
    </lineage>
</organism>
<keyword evidence="2" id="KW-0112">Calmodulin-binding</keyword>
<evidence type="ECO:0000259" key="4">
    <source>
        <dbReference type="Pfam" id="PF19292"/>
    </source>
</evidence>
<keyword evidence="7" id="KW-1185">Reference proteome</keyword>
<comment type="function">
    <text evidence="2">Phosphorylase b kinase catalyzes the phosphorylation of serine in certain substrates, including troponin I.</text>
</comment>
<reference evidence="6" key="3">
    <citation type="submission" date="2015-06" db="UniProtKB">
        <authorList>
            <consortium name="EnsemblMetazoa"/>
        </authorList>
    </citation>
    <scope>IDENTIFICATION</scope>
</reference>
<feature type="compositionally biased region" description="Low complexity" evidence="3">
    <location>
        <begin position="655"/>
        <end position="669"/>
    </location>
</feature>
<keyword evidence="2" id="KW-0472">Membrane</keyword>
<dbReference type="InterPro" id="IPR045583">
    <property type="entry name" value="KPBA/B_C"/>
</dbReference>
<evidence type="ECO:0000313" key="7">
    <source>
        <dbReference type="Proteomes" id="UP000015101"/>
    </source>
</evidence>
<evidence type="ECO:0000256" key="1">
    <source>
        <dbReference type="ARBA" id="ARBA00023277"/>
    </source>
</evidence>
<dbReference type="GO" id="GO:0005977">
    <property type="term" value="P:glycogen metabolic process"/>
    <property type="evidence" value="ECO:0007669"/>
    <property type="project" value="UniProtKB-UniPathway"/>
</dbReference>
<feature type="domain" description="Phosphorylase b kinase regulatory subunit alpha/beta C-terminal" evidence="4">
    <location>
        <begin position="1050"/>
        <end position="1221"/>
    </location>
</feature>
<evidence type="ECO:0000313" key="6">
    <source>
        <dbReference type="EnsemblMetazoa" id="HelroP170742"/>
    </source>
</evidence>
<keyword evidence="2" id="KW-0449">Lipoprotein</keyword>
<dbReference type="GeneID" id="20203335"/>
<dbReference type="eggNOG" id="KOG3635">
    <property type="taxonomic scope" value="Eukaryota"/>
</dbReference>
<dbReference type="Pfam" id="PF19292">
    <property type="entry name" value="KPBB_C"/>
    <property type="match status" value="1"/>
</dbReference>
<dbReference type="KEGG" id="hro:HELRODRAFT_170742"/>
<comment type="subcellular location">
    <subcellularLocation>
        <location evidence="2">Cell membrane</location>
        <topology evidence="2">Lipid-anchor</topology>
        <orientation evidence="2">Cytoplasmic side</orientation>
    </subcellularLocation>
</comment>
<dbReference type="GO" id="GO:0005964">
    <property type="term" value="C:phosphorylase kinase complex"/>
    <property type="evidence" value="ECO:0000318"/>
    <property type="project" value="GO_Central"/>
</dbReference>
<dbReference type="CTD" id="20203335"/>
<dbReference type="GO" id="GO:0005516">
    <property type="term" value="F:calmodulin binding"/>
    <property type="evidence" value="ECO:0007669"/>
    <property type="project" value="UniProtKB-KW"/>
</dbReference>
<dbReference type="InterPro" id="IPR008734">
    <property type="entry name" value="PHK_A/B_su"/>
</dbReference>
<comment type="similarity">
    <text evidence="2">Belongs to the phosphorylase b kinase regulatory chain family.</text>
</comment>